<feature type="non-terminal residue" evidence="1">
    <location>
        <position position="46"/>
    </location>
</feature>
<proteinExistence type="predicted"/>
<accession>A0A1A8DPY5</accession>
<name>A0A1A8DPY5_NOTKA</name>
<protein>
    <submittedName>
        <fullName evidence="1">Uncharacterized protein</fullName>
    </submittedName>
</protein>
<gene>
    <name evidence="1" type="primary">Nfu_g_1_011425</name>
</gene>
<dbReference type="EMBL" id="HAEA01007592">
    <property type="protein sequence ID" value="SBQ36072.1"/>
    <property type="molecule type" value="Transcribed_RNA"/>
</dbReference>
<reference evidence="1" key="1">
    <citation type="submission" date="2016-05" db="EMBL/GenBank/DDBJ databases">
        <authorList>
            <person name="Lavstsen T."/>
            <person name="Jespersen J.S."/>
        </authorList>
    </citation>
    <scope>NUCLEOTIDE SEQUENCE</scope>
    <source>
        <tissue evidence="1">Brain</tissue>
    </source>
</reference>
<reference evidence="1" key="2">
    <citation type="submission" date="2016-06" db="EMBL/GenBank/DDBJ databases">
        <title>The genome of a short-lived fish provides insights into sex chromosome evolution and the genetic control of aging.</title>
        <authorList>
            <person name="Reichwald K."/>
            <person name="Felder M."/>
            <person name="Petzold A."/>
            <person name="Koch P."/>
            <person name="Groth M."/>
            <person name="Platzer M."/>
        </authorList>
    </citation>
    <scope>NUCLEOTIDE SEQUENCE</scope>
    <source>
        <tissue evidence="1">Brain</tissue>
    </source>
</reference>
<feature type="non-terminal residue" evidence="1">
    <location>
        <position position="1"/>
    </location>
</feature>
<sequence length="46" mass="5306">RQRHRVPLQVRSGFLCGVWTSLQHPEHPLSARRSDLQQDVGRKCGL</sequence>
<dbReference type="AlphaFoldDB" id="A0A1A8DPY5"/>
<organism evidence="1">
    <name type="scientific">Nothobranchius kadleci</name>
    <name type="common">African annual killifish</name>
    <dbReference type="NCBI Taxonomy" id="1051664"/>
    <lineage>
        <taxon>Eukaryota</taxon>
        <taxon>Metazoa</taxon>
        <taxon>Chordata</taxon>
        <taxon>Craniata</taxon>
        <taxon>Vertebrata</taxon>
        <taxon>Euteleostomi</taxon>
        <taxon>Actinopterygii</taxon>
        <taxon>Neopterygii</taxon>
        <taxon>Teleostei</taxon>
        <taxon>Neoteleostei</taxon>
        <taxon>Acanthomorphata</taxon>
        <taxon>Ovalentaria</taxon>
        <taxon>Atherinomorphae</taxon>
        <taxon>Cyprinodontiformes</taxon>
        <taxon>Nothobranchiidae</taxon>
        <taxon>Nothobranchius</taxon>
    </lineage>
</organism>
<evidence type="ECO:0000313" key="1">
    <source>
        <dbReference type="EMBL" id="SBQ36072.1"/>
    </source>
</evidence>